<dbReference type="VEuPathDB" id="VectorBase:AEPI011463"/>
<dbReference type="Proteomes" id="UP000075885">
    <property type="component" value="Unassembled WGS sequence"/>
</dbReference>
<keyword evidence="2" id="KW-1185">Reference proteome</keyword>
<dbReference type="PANTHER" id="PTHR33053:SF9">
    <property type="entry name" value="AGAP000105-PA"/>
    <property type="match status" value="1"/>
</dbReference>
<reference evidence="2" key="1">
    <citation type="submission" date="2013-03" db="EMBL/GenBank/DDBJ databases">
        <title>The Genome Sequence of Anopheles epiroticus epiroticus2.</title>
        <authorList>
            <consortium name="The Broad Institute Genomics Platform"/>
            <person name="Neafsey D.E."/>
            <person name="Howell P."/>
            <person name="Walker B."/>
            <person name="Young S.K."/>
            <person name="Zeng Q."/>
            <person name="Gargeya S."/>
            <person name="Fitzgerald M."/>
            <person name="Haas B."/>
            <person name="Abouelleil A."/>
            <person name="Allen A.W."/>
            <person name="Alvarado L."/>
            <person name="Arachchi H.M."/>
            <person name="Berlin A.M."/>
            <person name="Chapman S.B."/>
            <person name="Gainer-Dewar J."/>
            <person name="Goldberg J."/>
            <person name="Griggs A."/>
            <person name="Gujja S."/>
            <person name="Hansen M."/>
            <person name="Howarth C."/>
            <person name="Imamovic A."/>
            <person name="Ireland A."/>
            <person name="Larimer J."/>
            <person name="McCowan C."/>
            <person name="Murphy C."/>
            <person name="Pearson M."/>
            <person name="Poon T.W."/>
            <person name="Priest M."/>
            <person name="Roberts A."/>
            <person name="Saif S."/>
            <person name="Shea T."/>
            <person name="Sisk P."/>
            <person name="Sykes S."/>
            <person name="Wortman J."/>
            <person name="Nusbaum C."/>
            <person name="Birren B."/>
        </authorList>
    </citation>
    <scope>NUCLEOTIDE SEQUENCE [LARGE SCALE GENOMIC DNA]</scope>
    <source>
        <strain evidence="2">Epiroticus2</strain>
    </source>
</reference>
<reference evidence="1" key="2">
    <citation type="submission" date="2020-05" db="UniProtKB">
        <authorList>
            <consortium name="EnsemblMetazoa"/>
        </authorList>
    </citation>
    <scope>IDENTIFICATION</scope>
    <source>
        <strain evidence="1">Epiroticus2</strain>
    </source>
</reference>
<name>A0A182PWX6_9DIPT</name>
<evidence type="ECO:0000313" key="2">
    <source>
        <dbReference type="Proteomes" id="UP000075885"/>
    </source>
</evidence>
<organism evidence="1 2">
    <name type="scientific">Anopheles epiroticus</name>
    <dbReference type="NCBI Taxonomy" id="199890"/>
    <lineage>
        <taxon>Eukaryota</taxon>
        <taxon>Metazoa</taxon>
        <taxon>Ecdysozoa</taxon>
        <taxon>Arthropoda</taxon>
        <taxon>Hexapoda</taxon>
        <taxon>Insecta</taxon>
        <taxon>Pterygota</taxon>
        <taxon>Neoptera</taxon>
        <taxon>Endopterygota</taxon>
        <taxon>Diptera</taxon>
        <taxon>Nematocera</taxon>
        <taxon>Culicoidea</taxon>
        <taxon>Culicidae</taxon>
        <taxon>Anophelinae</taxon>
        <taxon>Anopheles</taxon>
    </lineage>
</organism>
<dbReference type="PANTHER" id="PTHR33053">
    <property type="entry name" value="PROTEIN, PUTATIVE-RELATED"/>
    <property type="match status" value="1"/>
</dbReference>
<dbReference type="AlphaFoldDB" id="A0A182PWX6"/>
<accession>A0A182PWX6</accession>
<proteinExistence type="predicted"/>
<protein>
    <submittedName>
        <fullName evidence="1">Uncharacterized protein</fullName>
    </submittedName>
</protein>
<sequence length="146" mass="16741">MQNEEESFVEKIRKWALKTYQTHQALNSLLAILNAETNHKFPKDARTLLRTNRSGSQIVPIGVGEFWYPGIRSVLNNHFRNEQPRVSSFSLNFSIDGLPLHKSTRKQFWPILMSIQEMPEVPVLMVGNFCGESKPHRTEKSSASSE</sequence>
<evidence type="ECO:0000313" key="1">
    <source>
        <dbReference type="EnsemblMetazoa" id="AEPI011463-PA"/>
    </source>
</evidence>
<dbReference type="EnsemblMetazoa" id="AEPI011463-RA">
    <property type="protein sequence ID" value="AEPI011463-PA"/>
    <property type="gene ID" value="AEPI011463"/>
</dbReference>